<evidence type="ECO:0000313" key="2">
    <source>
        <dbReference type="EMBL" id="RBP05243.1"/>
    </source>
</evidence>
<dbReference type="InterPro" id="IPR031817">
    <property type="entry name" value="DotD"/>
</dbReference>
<dbReference type="AlphaFoldDB" id="A0A366ES63"/>
<keyword evidence="1" id="KW-0732">Signal</keyword>
<dbReference type="RefSeq" id="WP_113891891.1">
    <property type="nucleotide sequence ID" value="NZ_QNRK01000035.1"/>
</dbReference>
<feature type="signal peptide" evidence="1">
    <location>
        <begin position="1"/>
        <end position="20"/>
    </location>
</feature>
<dbReference type="Gene3D" id="3.55.50.60">
    <property type="entry name" value="DotD protein"/>
    <property type="match status" value="1"/>
</dbReference>
<dbReference type="EMBL" id="QNRK01000035">
    <property type="protein sequence ID" value="RBP05243.1"/>
    <property type="molecule type" value="Genomic_DNA"/>
</dbReference>
<evidence type="ECO:0000256" key="1">
    <source>
        <dbReference type="SAM" id="SignalP"/>
    </source>
</evidence>
<name>A0A366ES63_9HYPH</name>
<evidence type="ECO:0000313" key="3">
    <source>
        <dbReference type="Proteomes" id="UP000253529"/>
    </source>
</evidence>
<feature type="chain" id="PRO_5016669328" evidence="1">
    <location>
        <begin position="21"/>
        <end position="158"/>
    </location>
</feature>
<gene>
    <name evidence="2" type="ORF">DFR50_13533</name>
</gene>
<dbReference type="InterPro" id="IPR038140">
    <property type="entry name" value="DotD_sf"/>
</dbReference>
<proteinExistence type="predicted"/>
<dbReference type="Proteomes" id="UP000253529">
    <property type="component" value="Unassembled WGS sequence"/>
</dbReference>
<reference evidence="2 3" key="1">
    <citation type="submission" date="2018-06" db="EMBL/GenBank/DDBJ databases">
        <title>Genomic Encyclopedia of Type Strains, Phase IV (KMG-IV): sequencing the most valuable type-strain genomes for metagenomic binning, comparative biology and taxonomic classification.</title>
        <authorList>
            <person name="Goeker M."/>
        </authorList>
    </citation>
    <scope>NUCLEOTIDE SEQUENCE [LARGE SCALE GENOMIC DNA]</scope>
    <source>
        <strain evidence="2 3">DSM 24875</strain>
    </source>
</reference>
<comment type="caution">
    <text evidence="2">The sequence shown here is derived from an EMBL/GenBank/DDBJ whole genome shotgun (WGS) entry which is preliminary data.</text>
</comment>
<sequence>MILSSKVRLAGAGLVALSLAGCGVTPVAPNVDTPGMPNAEVALQKSMDDTAREMARIGAIEPSAAVASKPAVVAGELDRVVSMQWSGALDGAVRRLGETIGYRTAVTGNAPQAGVNVAVDPAPRRVYDILHGLGDQAGDAATVRVDEQHQLLEVIYHG</sequence>
<dbReference type="PROSITE" id="PS51257">
    <property type="entry name" value="PROKAR_LIPOPROTEIN"/>
    <property type="match status" value="1"/>
</dbReference>
<accession>A0A366ES63</accession>
<keyword evidence="3" id="KW-1185">Reference proteome</keyword>
<organism evidence="2 3">
    <name type="scientific">Roseiarcus fermentans</name>
    <dbReference type="NCBI Taxonomy" id="1473586"/>
    <lineage>
        <taxon>Bacteria</taxon>
        <taxon>Pseudomonadati</taxon>
        <taxon>Pseudomonadota</taxon>
        <taxon>Alphaproteobacteria</taxon>
        <taxon>Hyphomicrobiales</taxon>
        <taxon>Roseiarcaceae</taxon>
        <taxon>Roseiarcus</taxon>
    </lineage>
</organism>
<protein>
    <submittedName>
        <fullName evidence="2">DotD protein</fullName>
    </submittedName>
</protein>
<dbReference type="Pfam" id="PF16816">
    <property type="entry name" value="DotD"/>
    <property type="match status" value="1"/>
</dbReference>